<dbReference type="GO" id="GO:0004519">
    <property type="term" value="F:endonuclease activity"/>
    <property type="evidence" value="ECO:0007669"/>
    <property type="project" value="UniProtKB-KW"/>
</dbReference>
<evidence type="ECO:0000313" key="8">
    <source>
        <dbReference type="EMBL" id="KAL0339184.1"/>
    </source>
</evidence>
<keyword evidence="3" id="KW-0540">Nuclease</keyword>
<feature type="domain" description="Integrase catalytic" evidence="7">
    <location>
        <begin position="229"/>
        <end position="313"/>
    </location>
</feature>
<keyword evidence="4" id="KW-0255">Endonuclease</keyword>
<dbReference type="Gene3D" id="1.10.340.70">
    <property type="match status" value="1"/>
</dbReference>
<dbReference type="InterPro" id="IPR043502">
    <property type="entry name" value="DNA/RNA_pol_sf"/>
</dbReference>
<dbReference type="Pfam" id="PF17921">
    <property type="entry name" value="Integrase_H2C2"/>
    <property type="match status" value="1"/>
</dbReference>
<organism evidence="8">
    <name type="scientific">Sesamum angustifolium</name>
    <dbReference type="NCBI Taxonomy" id="2727405"/>
    <lineage>
        <taxon>Eukaryota</taxon>
        <taxon>Viridiplantae</taxon>
        <taxon>Streptophyta</taxon>
        <taxon>Embryophyta</taxon>
        <taxon>Tracheophyta</taxon>
        <taxon>Spermatophyta</taxon>
        <taxon>Magnoliopsida</taxon>
        <taxon>eudicotyledons</taxon>
        <taxon>Gunneridae</taxon>
        <taxon>Pentapetalae</taxon>
        <taxon>asterids</taxon>
        <taxon>lamiids</taxon>
        <taxon>Lamiales</taxon>
        <taxon>Pedaliaceae</taxon>
        <taxon>Sesamum</taxon>
    </lineage>
</organism>
<reference evidence="8" key="1">
    <citation type="submission" date="2020-06" db="EMBL/GenBank/DDBJ databases">
        <authorList>
            <person name="Li T."/>
            <person name="Hu X."/>
            <person name="Zhang T."/>
            <person name="Song X."/>
            <person name="Zhang H."/>
            <person name="Dai N."/>
            <person name="Sheng W."/>
            <person name="Hou X."/>
            <person name="Wei L."/>
        </authorList>
    </citation>
    <scope>NUCLEOTIDE SEQUENCE</scope>
    <source>
        <strain evidence="8">G01</strain>
        <tissue evidence="8">Leaf</tissue>
    </source>
</reference>
<dbReference type="CDD" id="cd09274">
    <property type="entry name" value="RNase_HI_RT_Ty3"/>
    <property type="match status" value="1"/>
</dbReference>
<keyword evidence="5" id="KW-0378">Hydrolase</keyword>
<gene>
    <name evidence="8" type="ORF">Sangu_1440500</name>
</gene>
<dbReference type="GO" id="GO:0016787">
    <property type="term" value="F:hydrolase activity"/>
    <property type="evidence" value="ECO:0007669"/>
    <property type="project" value="UniProtKB-KW"/>
</dbReference>
<accession>A0AAW2N6K2</accession>
<keyword evidence="2" id="KW-0548">Nucleotidyltransferase</keyword>
<proteinExistence type="predicted"/>
<evidence type="ECO:0000256" key="3">
    <source>
        <dbReference type="ARBA" id="ARBA00022722"/>
    </source>
</evidence>
<dbReference type="GO" id="GO:0003964">
    <property type="term" value="F:RNA-directed DNA polymerase activity"/>
    <property type="evidence" value="ECO:0007669"/>
    <property type="project" value="UniProtKB-KW"/>
</dbReference>
<comment type="caution">
    <text evidence="8">The sequence shown here is derived from an EMBL/GenBank/DDBJ whole genome shotgun (WGS) entry which is preliminary data.</text>
</comment>
<dbReference type="AlphaFoldDB" id="A0AAW2N6K2"/>
<keyword evidence="1" id="KW-0808">Transferase</keyword>
<dbReference type="InterPro" id="IPR036397">
    <property type="entry name" value="RNaseH_sf"/>
</dbReference>
<keyword evidence="6" id="KW-0695">RNA-directed DNA polymerase</keyword>
<protein>
    <recommendedName>
        <fullName evidence="7">Integrase catalytic domain-containing protein</fullName>
    </recommendedName>
</protein>
<dbReference type="Gene3D" id="3.30.420.10">
    <property type="entry name" value="Ribonuclease H-like superfamily/Ribonuclease H"/>
    <property type="match status" value="1"/>
</dbReference>
<dbReference type="SUPFAM" id="SSF56672">
    <property type="entry name" value="DNA/RNA polymerases"/>
    <property type="match status" value="1"/>
</dbReference>
<dbReference type="InterPro" id="IPR001584">
    <property type="entry name" value="Integrase_cat-core"/>
</dbReference>
<dbReference type="InterPro" id="IPR041588">
    <property type="entry name" value="Integrase_H2C2"/>
</dbReference>
<evidence type="ECO:0000256" key="5">
    <source>
        <dbReference type="ARBA" id="ARBA00022801"/>
    </source>
</evidence>
<name>A0AAW2N6K2_9LAMI</name>
<dbReference type="GO" id="GO:0015074">
    <property type="term" value="P:DNA integration"/>
    <property type="evidence" value="ECO:0007669"/>
    <property type="project" value="InterPro"/>
</dbReference>
<dbReference type="Pfam" id="PF17917">
    <property type="entry name" value="RT_RNaseH"/>
    <property type="match status" value="1"/>
</dbReference>
<evidence type="ECO:0000256" key="1">
    <source>
        <dbReference type="ARBA" id="ARBA00022679"/>
    </source>
</evidence>
<dbReference type="PROSITE" id="PS50994">
    <property type="entry name" value="INTEGRASE"/>
    <property type="match status" value="1"/>
</dbReference>
<evidence type="ECO:0000259" key="7">
    <source>
        <dbReference type="PROSITE" id="PS50994"/>
    </source>
</evidence>
<dbReference type="PANTHER" id="PTHR47266">
    <property type="entry name" value="ENDONUCLEASE-RELATED"/>
    <property type="match status" value="1"/>
</dbReference>
<sequence length="313" mass="36237">MQRSASTTENELLAIVFALDKFRSYLLGSKIVVFSDHAALKHLLSKKESKPRLIRWILLLQEFDLTIKDRKGSENLVADHLSRLIREEDDKPICDTFLGQRLFKMQGMVPWYSVIVNYFIAHTLPTDLSRAQKDKVKSEAKYYVWDDPYLWRFCSDQVVRHCVPNDEHNSVLTFCYNFACGGHFRPKRTARKVLDCGLYWKTLFKDAYEFCKKCNKCQRTETLSHRNEMPQTPILIVEIFDVWGIDFMGPFPSSCGFSYILLAMDYVSKCVEAKATRTNDSVVVISFVKFHIFNRFGVPRAIISGQESHSAIA</sequence>
<evidence type="ECO:0000256" key="2">
    <source>
        <dbReference type="ARBA" id="ARBA00022695"/>
    </source>
</evidence>
<dbReference type="InterPro" id="IPR012337">
    <property type="entry name" value="RNaseH-like_sf"/>
</dbReference>
<dbReference type="GO" id="GO:0003676">
    <property type="term" value="F:nucleic acid binding"/>
    <property type="evidence" value="ECO:0007669"/>
    <property type="project" value="InterPro"/>
</dbReference>
<reference evidence="8" key="2">
    <citation type="journal article" date="2024" name="Plant">
        <title>Genomic evolution and insights into agronomic trait innovations of Sesamum species.</title>
        <authorList>
            <person name="Miao H."/>
            <person name="Wang L."/>
            <person name="Qu L."/>
            <person name="Liu H."/>
            <person name="Sun Y."/>
            <person name="Le M."/>
            <person name="Wang Q."/>
            <person name="Wei S."/>
            <person name="Zheng Y."/>
            <person name="Lin W."/>
            <person name="Duan Y."/>
            <person name="Cao H."/>
            <person name="Xiong S."/>
            <person name="Wang X."/>
            <person name="Wei L."/>
            <person name="Li C."/>
            <person name="Ma Q."/>
            <person name="Ju M."/>
            <person name="Zhao R."/>
            <person name="Li G."/>
            <person name="Mu C."/>
            <person name="Tian Q."/>
            <person name="Mei H."/>
            <person name="Zhang T."/>
            <person name="Gao T."/>
            <person name="Zhang H."/>
        </authorList>
    </citation>
    <scope>NUCLEOTIDE SEQUENCE</scope>
    <source>
        <strain evidence="8">G01</strain>
    </source>
</reference>
<evidence type="ECO:0000256" key="4">
    <source>
        <dbReference type="ARBA" id="ARBA00022759"/>
    </source>
</evidence>
<dbReference type="SUPFAM" id="SSF53098">
    <property type="entry name" value="Ribonuclease H-like"/>
    <property type="match status" value="1"/>
</dbReference>
<evidence type="ECO:0000256" key="6">
    <source>
        <dbReference type="ARBA" id="ARBA00022918"/>
    </source>
</evidence>
<dbReference type="EMBL" id="JACGWK010000008">
    <property type="protein sequence ID" value="KAL0339184.1"/>
    <property type="molecule type" value="Genomic_DNA"/>
</dbReference>
<dbReference type="InterPro" id="IPR041373">
    <property type="entry name" value="RT_RNaseH"/>
</dbReference>
<dbReference type="InterPro" id="IPR052160">
    <property type="entry name" value="Gypsy_RT_Integrase-like"/>
</dbReference>